<dbReference type="Gene3D" id="3.30.750.24">
    <property type="entry name" value="STAS domain"/>
    <property type="match status" value="1"/>
</dbReference>
<dbReference type="InterPro" id="IPR013656">
    <property type="entry name" value="PAS_4"/>
</dbReference>
<feature type="domain" description="PAS" evidence="1">
    <location>
        <begin position="117"/>
        <end position="187"/>
    </location>
</feature>
<dbReference type="PROSITE" id="PS50112">
    <property type="entry name" value="PAS"/>
    <property type="match status" value="1"/>
</dbReference>
<dbReference type="Pfam" id="PF08448">
    <property type="entry name" value="PAS_4"/>
    <property type="match status" value="2"/>
</dbReference>
<dbReference type="PANTHER" id="PTHR33745:SF1">
    <property type="entry name" value="RSBT ANTAGONIST PROTEIN RSBS"/>
    <property type="match status" value="1"/>
</dbReference>
<dbReference type="PROSITE" id="PS50801">
    <property type="entry name" value="STAS"/>
    <property type="match status" value="1"/>
</dbReference>
<dbReference type="STRING" id="1192034.CAP_1543"/>
<comment type="caution">
    <text evidence="3">The sequence shown here is derived from an EMBL/GenBank/DDBJ whole genome shotgun (WGS) entry which is preliminary data.</text>
</comment>
<dbReference type="SUPFAM" id="SSF55785">
    <property type="entry name" value="PYP-like sensor domain (PAS domain)"/>
    <property type="match status" value="3"/>
</dbReference>
<dbReference type="EMBL" id="ASRX01000014">
    <property type="protein sequence ID" value="EYF06846.1"/>
    <property type="molecule type" value="Genomic_DNA"/>
</dbReference>
<name>A0A017TE02_9BACT</name>
<feature type="domain" description="STAS" evidence="2">
    <location>
        <begin position="376"/>
        <end position="487"/>
    </location>
</feature>
<dbReference type="Gene3D" id="3.30.450.20">
    <property type="entry name" value="PAS domain"/>
    <property type="match status" value="3"/>
</dbReference>
<dbReference type="SMART" id="SM00091">
    <property type="entry name" value="PAS"/>
    <property type="match status" value="3"/>
</dbReference>
<dbReference type="Proteomes" id="UP000019678">
    <property type="component" value="Unassembled WGS sequence"/>
</dbReference>
<dbReference type="InterPro" id="IPR035965">
    <property type="entry name" value="PAS-like_dom_sf"/>
</dbReference>
<evidence type="ECO:0000313" key="4">
    <source>
        <dbReference type="Proteomes" id="UP000019678"/>
    </source>
</evidence>
<dbReference type="RefSeq" id="WP_044239237.1">
    <property type="nucleotide sequence ID" value="NZ_ASRX01000014.1"/>
</dbReference>
<keyword evidence="4" id="KW-1185">Reference proteome</keyword>
<dbReference type="SUPFAM" id="SSF52091">
    <property type="entry name" value="SpoIIaa-like"/>
    <property type="match status" value="1"/>
</dbReference>
<organism evidence="3 4">
    <name type="scientific">Chondromyces apiculatus DSM 436</name>
    <dbReference type="NCBI Taxonomy" id="1192034"/>
    <lineage>
        <taxon>Bacteria</taxon>
        <taxon>Pseudomonadati</taxon>
        <taxon>Myxococcota</taxon>
        <taxon>Polyangia</taxon>
        <taxon>Polyangiales</taxon>
        <taxon>Polyangiaceae</taxon>
        <taxon>Chondromyces</taxon>
    </lineage>
</organism>
<sequence>MTDPASLSTAAAALLTSISPEGRLLGVAPGLCRALGVSAQELVGKGLLSLVPQEEQGPVLATLRGLKPGEPATFEARMGFGGAAPRWFSWEVVLAAAGGMILGTARDIDAERAEARAHALLQAIGDALPVGIACSDEGGRFRYVNRAYSDHYGFSREAMLGMPFTMIIQEAQRERWMEWHRRVIGGATEPDREAPVVNRQGQKSHVRATAARVSLPGGQRFRLTTITDVTERRKAQQSEQVLRSILASAPMVIWAADTQRKLTLLEGRGLLDRGIHGEALLGQPLELLHGSAEVRAAIERAYACEEVSGRFELVGRVFDVCLVPLAGVERGAGEPVQADVVLGVEWDVTEEVRAAEELAAQLALVASQRETIRRLGMPVVPVGEGELCVPLVGEIDQERARGLLEDLLARIVKDGAHRALIDLTGVEGADVATLAHLVKVARAARLLGAEVVLTGLQPAMARAIAESGVGQGGLKTRATLQEALGRRRGRQPSA</sequence>
<dbReference type="InterPro" id="IPR051932">
    <property type="entry name" value="Bact_StressResp_Reg"/>
</dbReference>
<evidence type="ECO:0000259" key="1">
    <source>
        <dbReference type="PROSITE" id="PS50112"/>
    </source>
</evidence>
<dbReference type="InterPro" id="IPR002645">
    <property type="entry name" value="STAS_dom"/>
</dbReference>
<accession>A0A017TE02</accession>
<proteinExistence type="predicted"/>
<evidence type="ECO:0000313" key="3">
    <source>
        <dbReference type="EMBL" id="EYF06846.1"/>
    </source>
</evidence>
<dbReference type="eggNOG" id="COG1366">
    <property type="taxonomic scope" value="Bacteria"/>
</dbReference>
<dbReference type="PANTHER" id="PTHR33745">
    <property type="entry name" value="RSBT ANTAGONIST PROTEIN RSBS-RELATED"/>
    <property type="match status" value="1"/>
</dbReference>
<gene>
    <name evidence="3" type="ORF">CAP_1543</name>
</gene>
<dbReference type="CDD" id="cd07041">
    <property type="entry name" value="STAS_RsbR_RsbS_like"/>
    <property type="match status" value="1"/>
</dbReference>
<dbReference type="eggNOG" id="COG3829">
    <property type="taxonomic scope" value="Bacteria"/>
</dbReference>
<dbReference type="Pfam" id="PF01740">
    <property type="entry name" value="STAS"/>
    <property type="match status" value="1"/>
</dbReference>
<dbReference type="NCBIfam" id="TIGR00229">
    <property type="entry name" value="sensory_box"/>
    <property type="match status" value="1"/>
</dbReference>
<dbReference type="AlphaFoldDB" id="A0A017TE02"/>
<dbReference type="InterPro" id="IPR036513">
    <property type="entry name" value="STAS_dom_sf"/>
</dbReference>
<dbReference type="InterPro" id="IPR000014">
    <property type="entry name" value="PAS"/>
</dbReference>
<reference evidence="3 4" key="1">
    <citation type="submission" date="2013-05" db="EMBL/GenBank/DDBJ databases">
        <title>Genome assembly of Chondromyces apiculatus DSM 436.</title>
        <authorList>
            <person name="Sharma G."/>
            <person name="Khatri I."/>
            <person name="Kaur C."/>
            <person name="Mayilraj S."/>
            <person name="Subramanian S."/>
        </authorList>
    </citation>
    <scope>NUCLEOTIDE SEQUENCE [LARGE SCALE GENOMIC DNA]</scope>
    <source>
        <strain evidence="3 4">DSM 436</strain>
    </source>
</reference>
<dbReference type="CDD" id="cd00130">
    <property type="entry name" value="PAS"/>
    <property type="match status" value="2"/>
</dbReference>
<evidence type="ECO:0000259" key="2">
    <source>
        <dbReference type="PROSITE" id="PS50801"/>
    </source>
</evidence>
<protein>
    <submittedName>
        <fullName evidence="3">RsbR, positive regulator of sigma-B</fullName>
    </submittedName>
</protein>
<dbReference type="OrthoDB" id="5504858at2"/>